<feature type="non-terminal residue" evidence="1">
    <location>
        <position position="1"/>
    </location>
</feature>
<sequence>IITAKNKQYIDIKRNSKKEYLIINKVIKQYLERKEEGELLYKVTNKYIVNIMRYYYYEIV</sequence>
<protein>
    <submittedName>
        <fullName evidence="1">Uncharacterized protein</fullName>
    </submittedName>
</protein>
<name>A0A6A5X046_9PLEO</name>
<proteinExistence type="predicted"/>
<dbReference type="Proteomes" id="UP000799779">
    <property type="component" value="Unassembled WGS sequence"/>
</dbReference>
<gene>
    <name evidence="1" type="ORF">P154DRAFT_422213</name>
</gene>
<evidence type="ECO:0000313" key="1">
    <source>
        <dbReference type="EMBL" id="KAF2006469.1"/>
    </source>
</evidence>
<reference evidence="1" key="1">
    <citation type="journal article" date="2020" name="Stud. Mycol.">
        <title>101 Dothideomycetes genomes: a test case for predicting lifestyles and emergence of pathogens.</title>
        <authorList>
            <person name="Haridas S."/>
            <person name="Albert R."/>
            <person name="Binder M."/>
            <person name="Bloem J."/>
            <person name="Labutti K."/>
            <person name="Salamov A."/>
            <person name="Andreopoulos B."/>
            <person name="Baker S."/>
            <person name="Barry K."/>
            <person name="Bills G."/>
            <person name="Bluhm B."/>
            <person name="Cannon C."/>
            <person name="Castanera R."/>
            <person name="Culley D."/>
            <person name="Daum C."/>
            <person name="Ezra D."/>
            <person name="Gonzalez J."/>
            <person name="Henrissat B."/>
            <person name="Kuo A."/>
            <person name="Liang C."/>
            <person name="Lipzen A."/>
            <person name="Lutzoni F."/>
            <person name="Magnuson J."/>
            <person name="Mondo S."/>
            <person name="Nolan M."/>
            <person name="Ohm R."/>
            <person name="Pangilinan J."/>
            <person name="Park H.-J."/>
            <person name="Ramirez L."/>
            <person name="Alfaro M."/>
            <person name="Sun H."/>
            <person name="Tritt A."/>
            <person name="Yoshinaga Y."/>
            <person name="Zwiers L.-H."/>
            <person name="Turgeon B."/>
            <person name="Goodwin S."/>
            <person name="Spatafora J."/>
            <person name="Crous P."/>
            <person name="Grigoriev I."/>
        </authorList>
    </citation>
    <scope>NUCLEOTIDE SEQUENCE</scope>
    <source>
        <strain evidence="1">CBS 123094</strain>
    </source>
</reference>
<dbReference type="EMBL" id="ML977559">
    <property type="protein sequence ID" value="KAF2006469.1"/>
    <property type="molecule type" value="Genomic_DNA"/>
</dbReference>
<keyword evidence="2" id="KW-1185">Reference proteome</keyword>
<dbReference type="OrthoDB" id="3792586at2759"/>
<organism evidence="1 2">
    <name type="scientific">Amniculicola lignicola CBS 123094</name>
    <dbReference type="NCBI Taxonomy" id="1392246"/>
    <lineage>
        <taxon>Eukaryota</taxon>
        <taxon>Fungi</taxon>
        <taxon>Dikarya</taxon>
        <taxon>Ascomycota</taxon>
        <taxon>Pezizomycotina</taxon>
        <taxon>Dothideomycetes</taxon>
        <taxon>Pleosporomycetidae</taxon>
        <taxon>Pleosporales</taxon>
        <taxon>Amniculicolaceae</taxon>
        <taxon>Amniculicola</taxon>
    </lineage>
</organism>
<dbReference type="AlphaFoldDB" id="A0A6A5X046"/>
<evidence type="ECO:0000313" key="2">
    <source>
        <dbReference type="Proteomes" id="UP000799779"/>
    </source>
</evidence>
<accession>A0A6A5X046</accession>